<name>A0A414B549_9FIRM</name>
<keyword evidence="2" id="KW-1185">Reference proteome</keyword>
<proteinExistence type="predicted"/>
<evidence type="ECO:0000313" key="1">
    <source>
        <dbReference type="EMBL" id="RHC64169.1"/>
    </source>
</evidence>
<dbReference type="RefSeq" id="WP_118381204.1">
    <property type="nucleotide sequence ID" value="NZ_CABJFJ010000009.1"/>
</dbReference>
<dbReference type="EMBL" id="QSID01000009">
    <property type="protein sequence ID" value="RHC64169.1"/>
    <property type="molecule type" value="Genomic_DNA"/>
</dbReference>
<sequence length="159" mass="18339">MKNIDTPLGQHLASVVRYVQDNSKEGTKWYFDEIPEDFFVPSVYFQIPSISGSKVTLSSYKTTYVLNCWFMDLKDWDAYSRAENIRDSILIDNTVIPLIDMSGEYTGKGIRTGVPEIRKIDEGIVQLTISFDTYLTTRTKTEKMQKLYIAWNNAKKLVD</sequence>
<evidence type="ECO:0000313" key="2">
    <source>
        <dbReference type="Proteomes" id="UP000284621"/>
    </source>
</evidence>
<comment type="caution">
    <text evidence="1">The sequence shown here is derived from an EMBL/GenBank/DDBJ whole genome shotgun (WGS) entry which is preliminary data.</text>
</comment>
<dbReference type="AlphaFoldDB" id="A0A414B549"/>
<reference evidence="1 2" key="1">
    <citation type="submission" date="2018-08" db="EMBL/GenBank/DDBJ databases">
        <title>A genome reference for cultivated species of the human gut microbiota.</title>
        <authorList>
            <person name="Zou Y."/>
            <person name="Xue W."/>
            <person name="Luo G."/>
        </authorList>
    </citation>
    <scope>NUCLEOTIDE SEQUENCE [LARGE SCALE GENOMIC DNA]</scope>
    <source>
        <strain evidence="1 2">AM34-3LB</strain>
    </source>
</reference>
<protein>
    <submittedName>
        <fullName evidence="1">Uncharacterized protein</fullName>
    </submittedName>
</protein>
<gene>
    <name evidence="1" type="ORF">DW833_08885</name>
</gene>
<organism evidence="1 2">
    <name type="scientific">Anaerobutyricum hallii</name>
    <dbReference type="NCBI Taxonomy" id="39488"/>
    <lineage>
        <taxon>Bacteria</taxon>
        <taxon>Bacillati</taxon>
        <taxon>Bacillota</taxon>
        <taxon>Clostridia</taxon>
        <taxon>Lachnospirales</taxon>
        <taxon>Lachnospiraceae</taxon>
        <taxon>Anaerobutyricum</taxon>
    </lineage>
</organism>
<accession>A0A414B549</accession>
<dbReference type="Proteomes" id="UP000284621">
    <property type="component" value="Unassembled WGS sequence"/>
</dbReference>